<name>A0ABP0SE18_9DINO</name>
<feature type="transmembrane region" description="Helical" evidence="2">
    <location>
        <begin position="265"/>
        <end position="288"/>
    </location>
</feature>
<organism evidence="3 4">
    <name type="scientific">Durusdinium trenchii</name>
    <dbReference type="NCBI Taxonomy" id="1381693"/>
    <lineage>
        <taxon>Eukaryota</taxon>
        <taxon>Sar</taxon>
        <taxon>Alveolata</taxon>
        <taxon>Dinophyceae</taxon>
        <taxon>Suessiales</taxon>
        <taxon>Symbiodiniaceae</taxon>
        <taxon>Durusdinium</taxon>
    </lineage>
</organism>
<evidence type="ECO:0000313" key="4">
    <source>
        <dbReference type="Proteomes" id="UP001642464"/>
    </source>
</evidence>
<proteinExistence type="predicted"/>
<dbReference type="InterPro" id="IPR029063">
    <property type="entry name" value="SAM-dependent_MTases_sf"/>
</dbReference>
<evidence type="ECO:0000313" key="3">
    <source>
        <dbReference type="EMBL" id="CAK9110479.1"/>
    </source>
</evidence>
<evidence type="ECO:0000256" key="1">
    <source>
        <dbReference type="SAM" id="MobiDB-lite"/>
    </source>
</evidence>
<dbReference type="Pfam" id="PF13489">
    <property type="entry name" value="Methyltransf_23"/>
    <property type="match status" value="1"/>
</dbReference>
<protein>
    <submittedName>
        <fullName evidence="3">Uncharacterized protein</fullName>
    </submittedName>
</protein>
<sequence>MERLAKEPVILRLDRSGRAIKEGEKVDGLLPWSLKDGRGLHSAQAPKGWEDFHARYGQMEKGVEGTLGPQALNELQSNLARYEGKDNFRVIRTLSWPGGVDGGGPTSIMLIGVADMSTRSLRLATRAVYEVEPSALMLELCRERIGKQLVMPREHKEAVANYARGFATTNPHRHSLWLHHLDTIQGDAEALNQWTRGQPYGEALADFASQSPGKIPRLLCLGDVRSSTMERLEKKYRNESTTTERSASKPAGSPCRMRVFCPARVLLAFLGLLSLVIYVLPTSTWSLLQSEQPRFIEDPNETEPCVGPMLPPLLPKSDAYRMKLEIINDSAAEQYRPFKDMDLLDIGMGQGPMGVVAIELGIRSYKGMDPALCLNRHARTRDKTIARAPGKKACNLIAKSTDCKNHTGFACPAFRACMKRAREKYRYFPYTGLEMMQAYAGEIVLLPGTFATLQPTGLIQRGSFQVATLWLVTEHLPNNQDVIEGVFEWTEPGQLLVLTHHNYYGFDGHHEMPVDPKAFQRGNRAQAEVAFWRHLEPSSWVFNVTSLNRVRLGDLIGLLNVYFECAWLANFGNHWDEALENETFSSLEQRGFSRTELLVSTWSAACARREAPREALWLKSRVWHHPATDGSYEPRTLPKKMLFNRTENRLRRMHVPKSQLRLRQYLPG</sequence>
<dbReference type="EMBL" id="CAXAMM010043539">
    <property type="protein sequence ID" value="CAK9110479.1"/>
    <property type="molecule type" value="Genomic_DNA"/>
</dbReference>
<dbReference type="Gene3D" id="3.40.50.150">
    <property type="entry name" value="Vaccinia Virus protein VP39"/>
    <property type="match status" value="1"/>
</dbReference>
<keyword evidence="4" id="KW-1185">Reference proteome</keyword>
<keyword evidence="2" id="KW-1133">Transmembrane helix</keyword>
<keyword evidence="2" id="KW-0812">Transmembrane</keyword>
<comment type="caution">
    <text evidence="3">The sequence shown here is derived from an EMBL/GenBank/DDBJ whole genome shotgun (WGS) entry which is preliminary data.</text>
</comment>
<accession>A0ABP0SE18</accession>
<dbReference type="Proteomes" id="UP001642464">
    <property type="component" value="Unassembled WGS sequence"/>
</dbReference>
<dbReference type="SUPFAM" id="SSF53335">
    <property type="entry name" value="S-adenosyl-L-methionine-dependent methyltransferases"/>
    <property type="match status" value="1"/>
</dbReference>
<gene>
    <name evidence="3" type="ORF">SCF082_LOCUS51311</name>
</gene>
<keyword evidence="2" id="KW-0472">Membrane</keyword>
<evidence type="ECO:0000256" key="2">
    <source>
        <dbReference type="SAM" id="Phobius"/>
    </source>
</evidence>
<reference evidence="3 4" key="1">
    <citation type="submission" date="2024-02" db="EMBL/GenBank/DDBJ databases">
        <authorList>
            <person name="Chen Y."/>
            <person name="Shah S."/>
            <person name="Dougan E. K."/>
            <person name="Thang M."/>
            <person name="Chan C."/>
        </authorList>
    </citation>
    <scope>NUCLEOTIDE SEQUENCE [LARGE SCALE GENOMIC DNA]</scope>
</reference>
<feature type="region of interest" description="Disordered" evidence="1">
    <location>
        <begin position="233"/>
        <end position="252"/>
    </location>
</feature>